<reference evidence="2 3" key="1">
    <citation type="journal article" date="2014" name="Int. J. Syst. Evol. Microbiol.">
        <title>Complete genome sequence of Corynebacterium casei LMG S-19264T (=DSM 44701T), isolated from a smear-ripened cheese.</title>
        <authorList>
            <consortium name="US DOE Joint Genome Institute (JGI-PGF)"/>
            <person name="Walter F."/>
            <person name="Albersmeier A."/>
            <person name="Kalinowski J."/>
            <person name="Ruckert C."/>
        </authorList>
    </citation>
    <scope>NUCLEOTIDE SEQUENCE [LARGE SCALE GENOMIC DNA]</scope>
    <source>
        <strain evidence="2 3">CGMCC 1.15358</strain>
    </source>
</reference>
<protein>
    <recommendedName>
        <fullName evidence="4">Phage shock protein B</fullName>
    </recommendedName>
</protein>
<dbReference type="EMBL" id="BMIO01000011">
    <property type="protein sequence ID" value="GGD52378.1"/>
    <property type="molecule type" value="Genomic_DNA"/>
</dbReference>
<evidence type="ECO:0000313" key="2">
    <source>
        <dbReference type="EMBL" id="GGD52378.1"/>
    </source>
</evidence>
<dbReference type="Proteomes" id="UP000598997">
    <property type="component" value="Unassembled WGS sequence"/>
</dbReference>
<evidence type="ECO:0000313" key="3">
    <source>
        <dbReference type="Proteomes" id="UP000598997"/>
    </source>
</evidence>
<sequence>MSLWTAIVVIVAIVVIGQAIRSRHNSAAGFGTDDGGNPVPRADTGRERELEDEVSELKERIKVLERIAYDDRKRLGLADEIESLRD</sequence>
<evidence type="ECO:0000256" key="1">
    <source>
        <dbReference type="SAM" id="MobiDB-lite"/>
    </source>
</evidence>
<dbReference type="RefSeq" id="WP_066761388.1">
    <property type="nucleotide sequence ID" value="NZ_BMIO01000011.1"/>
</dbReference>
<evidence type="ECO:0008006" key="4">
    <source>
        <dbReference type="Google" id="ProtNLM"/>
    </source>
</evidence>
<gene>
    <name evidence="2" type="ORF">GCM10010989_28110</name>
</gene>
<keyword evidence="3" id="KW-1185">Reference proteome</keyword>
<feature type="region of interest" description="Disordered" evidence="1">
    <location>
        <begin position="26"/>
        <end position="51"/>
    </location>
</feature>
<dbReference type="OrthoDB" id="7579171at2"/>
<comment type="caution">
    <text evidence="2">The sequence shown here is derived from an EMBL/GenBank/DDBJ whole genome shotgun (WGS) entry which is preliminary data.</text>
</comment>
<organism evidence="2 3">
    <name type="scientific">Croceicoccus pelagius</name>
    <dbReference type="NCBI Taxonomy" id="1703341"/>
    <lineage>
        <taxon>Bacteria</taxon>
        <taxon>Pseudomonadati</taxon>
        <taxon>Pseudomonadota</taxon>
        <taxon>Alphaproteobacteria</taxon>
        <taxon>Sphingomonadales</taxon>
        <taxon>Erythrobacteraceae</taxon>
        <taxon>Croceicoccus</taxon>
    </lineage>
</organism>
<accession>A0A916YMR3</accession>
<proteinExistence type="predicted"/>
<name>A0A916YMR3_9SPHN</name>
<dbReference type="AlphaFoldDB" id="A0A916YMR3"/>